<accession>A0A7I8VWM1</accession>
<dbReference type="PANTHER" id="PTHR43157:SF31">
    <property type="entry name" value="PHOSPHATIDYLINOSITOL-GLYCAN BIOSYNTHESIS CLASS F PROTEIN"/>
    <property type="match status" value="1"/>
</dbReference>
<dbReference type="Gene3D" id="3.40.50.720">
    <property type="entry name" value="NAD(P)-binding Rossmann-like Domain"/>
    <property type="match status" value="1"/>
</dbReference>
<name>A0A7I8VWM1_9ANNE</name>
<dbReference type="InterPro" id="IPR002347">
    <property type="entry name" value="SDR_fam"/>
</dbReference>
<dbReference type="PRINTS" id="PR00081">
    <property type="entry name" value="GDHRDH"/>
</dbReference>
<keyword evidence="1" id="KW-0560">Oxidoreductase</keyword>
<dbReference type="InterPro" id="IPR036291">
    <property type="entry name" value="NAD(P)-bd_dom_sf"/>
</dbReference>
<evidence type="ECO:0000313" key="2">
    <source>
        <dbReference type="EMBL" id="CAD5120199.1"/>
    </source>
</evidence>
<keyword evidence="3" id="KW-1185">Reference proteome</keyword>
<reference evidence="2 3" key="1">
    <citation type="submission" date="2020-08" db="EMBL/GenBank/DDBJ databases">
        <authorList>
            <person name="Hejnol A."/>
        </authorList>
    </citation>
    <scope>NUCLEOTIDE SEQUENCE [LARGE SCALE GENOMIC DNA]</scope>
</reference>
<dbReference type="Pfam" id="PF00106">
    <property type="entry name" value="adh_short"/>
    <property type="match status" value="1"/>
</dbReference>
<organism evidence="2 3">
    <name type="scientific">Dimorphilus gyrociliatus</name>
    <dbReference type="NCBI Taxonomy" id="2664684"/>
    <lineage>
        <taxon>Eukaryota</taxon>
        <taxon>Metazoa</taxon>
        <taxon>Spiralia</taxon>
        <taxon>Lophotrochozoa</taxon>
        <taxon>Annelida</taxon>
        <taxon>Polychaeta</taxon>
        <taxon>Polychaeta incertae sedis</taxon>
        <taxon>Dinophilidae</taxon>
        <taxon>Dimorphilus</taxon>
    </lineage>
</organism>
<dbReference type="AlphaFoldDB" id="A0A7I8VWM1"/>
<dbReference type="SUPFAM" id="SSF51735">
    <property type="entry name" value="NAD(P)-binding Rossmann-fold domains"/>
    <property type="match status" value="1"/>
</dbReference>
<comment type="caution">
    <text evidence="2">The sequence shown here is derived from an EMBL/GenBank/DDBJ whole genome shotgun (WGS) entry which is preliminary data.</text>
</comment>
<dbReference type="CDD" id="cd05327">
    <property type="entry name" value="retinol-DH_like_SDR_c_like"/>
    <property type="match status" value="1"/>
</dbReference>
<proteinExistence type="predicted"/>
<dbReference type="EMBL" id="CAJFCJ010000012">
    <property type="protein sequence ID" value="CAD5120199.1"/>
    <property type="molecule type" value="Genomic_DNA"/>
</dbReference>
<protein>
    <submittedName>
        <fullName evidence="2">DgyrCDS8772</fullName>
    </submittedName>
</protein>
<sequence length="322" mass="37182">MSLTLYYGLKTPDFLFSTFRQLWKKKTDFSSKSDLMNKVVIVTGGNRGIGKECVKDLVKRGATVIMACRNIEKGLRTKEEIEKVCGIFEKIEIIKIDLSSLKSVREFVEEFRKKYENLHILINNAGIIKADEYFTSEGNETFIASNYLGHFLLTNLLVDLLKKSAPSRVINVSSSYHYIVNDMTFNDFQLKNHWVKPTQLYRYGRSKAANVMFSKEFNDKYQENGITSFSCHPGVVKTELFDSYQWKSELMDYFFVKVASFWMKSADEGAKSILYCCLAPESEIIPGEYYDSTKLVQMSKLAKNKENRERLWEISSKLVNLA</sequence>
<evidence type="ECO:0000256" key="1">
    <source>
        <dbReference type="ARBA" id="ARBA00023002"/>
    </source>
</evidence>
<gene>
    <name evidence="2" type="ORF">DGYR_LOCUS8324</name>
</gene>
<evidence type="ECO:0000313" key="3">
    <source>
        <dbReference type="Proteomes" id="UP000549394"/>
    </source>
</evidence>
<dbReference type="OrthoDB" id="191139at2759"/>
<dbReference type="Proteomes" id="UP000549394">
    <property type="component" value="Unassembled WGS sequence"/>
</dbReference>
<dbReference type="PANTHER" id="PTHR43157">
    <property type="entry name" value="PHOSPHATIDYLINOSITOL-GLYCAN BIOSYNTHESIS CLASS F PROTEIN-RELATED"/>
    <property type="match status" value="1"/>
</dbReference>
<dbReference type="GO" id="GO:0016491">
    <property type="term" value="F:oxidoreductase activity"/>
    <property type="evidence" value="ECO:0007669"/>
    <property type="project" value="UniProtKB-KW"/>
</dbReference>